<evidence type="ECO:0000313" key="2">
    <source>
        <dbReference type="Proteomes" id="UP001187315"/>
    </source>
</evidence>
<comment type="caution">
    <text evidence="1">The sequence shown here is derived from an EMBL/GenBank/DDBJ whole genome shotgun (WGS) entry which is preliminary data.</text>
</comment>
<proteinExistence type="predicted"/>
<accession>A0AA88MXV0</accession>
<organism evidence="1 2">
    <name type="scientific">Tachysurus vachellii</name>
    <name type="common">Darkbarbel catfish</name>
    <name type="synonym">Pelteobagrus vachellii</name>
    <dbReference type="NCBI Taxonomy" id="175792"/>
    <lineage>
        <taxon>Eukaryota</taxon>
        <taxon>Metazoa</taxon>
        <taxon>Chordata</taxon>
        <taxon>Craniata</taxon>
        <taxon>Vertebrata</taxon>
        <taxon>Euteleostomi</taxon>
        <taxon>Actinopterygii</taxon>
        <taxon>Neopterygii</taxon>
        <taxon>Teleostei</taxon>
        <taxon>Ostariophysi</taxon>
        <taxon>Siluriformes</taxon>
        <taxon>Bagridae</taxon>
        <taxon>Tachysurus</taxon>
    </lineage>
</organism>
<reference evidence="1" key="1">
    <citation type="submission" date="2023-08" db="EMBL/GenBank/DDBJ databases">
        <title>Pelteobagrus vachellii genome.</title>
        <authorList>
            <person name="Liu H."/>
        </authorList>
    </citation>
    <scope>NUCLEOTIDE SEQUENCE</scope>
    <source>
        <strain evidence="1">PRFRI_2022a</strain>
        <tissue evidence="1">Muscle</tissue>
    </source>
</reference>
<evidence type="ECO:0000313" key="1">
    <source>
        <dbReference type="EMBL" id="KAK2845654.1"/>
    </source>
</evidence>
<dbReference type="Proteomes" id="UP001187315">
    <property type="component" value="Unassembled WGS sequence"/>
</dbReference>
<dbReference type="PANTHER" id="PTHR35069">
    <property type="entry name" value="PROTEIN C9ORF135"/>
    <property type="match status" value="1"/>
</dbReference>
<protein>
    <submittedName>
        <fullName evidence="1">Uncharacterized protein</fullName>
    </submittedName>
</protein>
<dbReference type="GO" id="GO:0005886">
    <property type="term" value="C:plasma membrane"/>
    <property type="evidence" value="ECO:0007669"/>
    <property type="project" value="TreeGrafter"/>
</dbReference>
<dbReference type="InterPro" id="IPR027905">
    <property type="entry name" value="CFAP95"/>
</dbReference>
<gene>
    <name evidence="1" type="ORF">Q7C36_010508</name>
</gene>
<dbReference type="Pfam" id="PF15139">
    <property type="entry name" value="CFAP95"/>
    <property type="match status" value="1"/>
</dbReference>
<sequence>MNYSRKTLISDWHKNRESEPKDCECRDGQRQLHKSTYKHFGTHTDADWRTTTQIAQSEKEHKAKNPTKSMVQADYFHSLVFDRATGTSDTDHKSVLSCSQSTCNDYELLTTYSLDYTYPPRVTSKQAIQANDSMDRKLDFRRRQSQFTDVADHRRLGRNTWQDFNDVQAVVHGVAKSLYRQINLSCP</sequence>
<dbReference type="EMBL" id="JAVHJS010000010">
    <property type="protein sequence ID" value="KAK2845654.1"/>
    <property type="molecule type" value="Genomic_DNA"/>
</dbReference>
<keyword evidence="2" id="KW-1185">Reference proteome</keyword>
<name>A0AA88MXV0_TACVA</name>
<dbReference type="AlphaFoldDB" id="A0AA88MXV0"/>
<dbReference type="PANTHER" id="PTHR35069:SF1">
    <property type="entry name" value="CILIA- AND FLAGELLA-ASSOCIATED PROTEIN 95"/>
    <property type="match status" value="1"/>
</dbReference>